<proteinExistence type="predicted"/>
<reference evidence="2 3" key="1">
    <citation type="submission" date="2019-12" db="EMBL/GenBank/DDBJ databases">
        <authorList>
            <person name="Xu J."/>
        </authorList>
    </citation>
    <scope>NUCLEOTIDE SEQUENCE [LARGE SCALE GENOMIC DNA]</scope>
    <source>
        <strain evidence="2 3">HX-5-24</strain>
    </source>
</reference>
<accession>A0A7C9LLJ2</accession>
<protein>
    <submittedName>
        <fullName evidence="2">DUF2779 domain-containing protein</fullName>
    </submittedName>
</protein>
<dbReference type="Pfam" id="PF11074">
    <property type="entry name" value="DUF2779"/>
    <property type="match status" value="1"/>
</dbReference>
<sequence length="647" mass="72174">MRYLTKSRFALALECPTKLEYSDAPAFANADLDNEFLIALAEGGHQVGALAKCLFPDGIEIEAIGHDAQADLTEEMLKQGDITLFEAAIRVGRLFVRTDLLRKSGDVLDLFEVKAKGIDPADPQILGKRGGFLSGMKPYLYDVAFQRYVLKKAYPQATVRSHLVMPNKASLCDEGNLAQRLQVRRDGGRVRIEIDPSLQDGNLARQVLHTLPVDEYLDQLETLPLEMGGWGAGFGEGIEELARRLDTEPYPPRLGSHCKSCQYRATTEALTQGKLDGRGRCISAAYQVEPHQTSMGTVFDLYSSRQTDALLAERKLLLVDIEPENVKFDPKEDEIALSHRQWLQSEEARGALNGPFVRSDPLRAQIEALTYPLHFIDFETSRPALPFHAGRRPYEQLLFQFSHHRLNADGALAHETQHLSESLADLPNFETVRALKTALAGDGGTVLHWWDHERTVLSEVRRQLLASPIEQVADRDELVAFIDDLLGDKGVPGRLFDLGRLVHRTIFFPGTRGSSSLKKVLPALLASSARLQQRYAEPIYGRDDGIRSMNFENHVWVQRNEAGSVIDPYLLLGERCEDPDLVGLERLEDEEQAIADGGAAMVAYGLLQSGLLDEAAVQRLRVQLLRYCELDTLAMVFAWEGLNELIA</sequence>
<feature type="domain" description="DUF2779" evidence="1">
    <location>
        <begin position="374"/>
        <end position="516"/>
    </location>
</feature>
<dbReference type="InterPro" id="IPR021301">
    <property type="entry name" value="DUF2779"/>
</dbReference>
<comment type="caution">
    <text evidence="2">The sequence shown here is derived from an EMBL/GenBank/DDBJ whole genome shotgun (WGS) entry which is preliminary data.</text>
</comment>
<gene>
    <name evidence="2" type="ORF">GN331_03890</name>
</gene>
<evidence type="ECO:0000313" key="2">
    <source>
        <dbReference type="EMBL" id="MUV13343.1"/>
    </source>
</evidence>
<name>A0A7C9LLJ2_9GAMM</name>
<evidence type="ECO:0000259" key="1">
    <source>
        <dbReference type="Pfam" id="PF11074"/>
    </source>
</evidence>
<dbReference type="EMBL" id="WOXT01000001">
    <property type="protein sequence ID" value="MUV13343.1"/>
    <property type="molecule type" value="Genomic_DNA"/>
</dbReference>
<evidence type="ECO:0000313" key="3">
    <source>
        <dbReference type="Proteomes" id="UP000479692"/>
    </source>
</evidence>
<organism evidence="2 3">
    <name type="scientific">Noviluteimonas gilva</name>
    <dbReference type="NCBI Taxonomy" id="2682097"/>
    <lineage>
        <taxon>Bacteria</taxon>
        <taxon>Pseudomonadati</taxon>
        <taxon>Pseudomonadota</taxon>
        <taxon>Gammaproteobacteria</taxon>
        <taxon>Lysobacterales</taxon>
        <taxon>Lysobacteraceae</taxon>
        <taxon>Noviluteimonas</taxon>
    </lineage>
</organism>
<dbReference type="RefSeq" id="WP_156640474.1">
    <property type="nucleotide sequence ID" value="NZ_WOXT01000001.1"/>
</dbReference>
<keyword evidence="3" id="KW-1185">Reference proteome</keyword>
<dbReference type="AlphaFoldDB" id="A0A7C9LLJ2"/>
<dbReference type="Proteomes" id="UP000479692">
    <property type="component" value="Unassembled WGS sequence"/>
</dbReference>